<sequence>MKEPCMQLLPHRLSYAFGLICPTFHKTPVFSSLLVLIYSQAVPDQPVYRE</sequence>
<dbReference type="AlphaFoldDB" id="A0A0B7AVM8"/>
<dbReference type="EMBL" id="HACG01037049">
    <property type="protein sequence ID" value="CEK83914.1"/>
    <property type="molecule type" value="Transcribed_RNA"/>
</dbReference>
<gene>
    <name evidence="3" type="primary">ORF139729</name>
    <name evidence="1" type="synonym">ORF139710</name>
    <name evidence="2" type="synonym">ORF139725</name>
    <name evidence="4" type="synonym">ORF139734</name>
</gene>
<dbReference type="EMBL" id="HACG01037051">
    <property type="protein sequence ID" value="CEK83916.1"/>
    <property type="molecule type" value="Transcribed_RNA"/>
</dbReference>
<evidence type="ECO:0000313" key="2">
    <source>
        <dbReference type="EMBL" id="CEK83914.1"/>
    </source>
</evidence>
<evidence type="ECO:0000313" key="4">
    <source>
        <dbReference type="EMBL" id="CEK83916.1"/>
    </source>
</evidence>
<dbReference type="EMBL" id="HACG01037050">
    <property type="protein sequence ID" value="CEK83915.1"/>
    <property type="molecule type" value="Transcribed_RNA"/>
</dbReference>
<feature type="non-terminal residue" evidence="3">
    <location>
        <position position="50"/>
    </location>
</feature>
<proteinExistence type="predicted"/>
<name>A0A0B7AVM8_9EUPU</name>
<evidence type="ECO:0000313" key="3">
    <source>
        <dbReference type="EMBL" id="CEK83915.1"/>
    </source>
</evidence>
<evidence type="ECO:0000313" key="1">
    <source>
        <dbReference type="EMBL" id="CEK83912.1"/>
    </source>
</evidence>
<organism evidence="3">
    <name type="scientific">Arion vulgaris</name>
    <dbReference type="NCBI Taxonomy" id="1028688"/>
    <lineage>
        <taxon>Eukaryota</taxon>
        <taxon>Metazoa</taxon>
        <taxon>Spiralia</taxon>
        <taxon>Lophotrochozoa</taxon>
        <taxon>Mollusca</taxon>
        <taxon>Gastropoda</taxon>
        <taxon>Heterobranchia</taxon>
        <taxon>Euthyneura</taxon>
        <taxon>Panpulmonata</taxon>
        <taxon>Eupulmonata</taxon>
        <taxon>Stylommatophora</taxon>
        <taxon>Helicina</taxon>
        <taxon>Arionoidea</taxon>
        <taxon>Arionidae</taxon>
        <taxon>Arion</taxon>
    </lineage>
</organism>
<accession>A0A0B7AVM8</accession>
<dbReference type="EMBL" id="HACG01037047">
    <property type="protein sequence ID" value="CEK83912.1"/>
    <property type="molecule type" value="Transcribed_RNA"/>
</dbReference>
<protein>
    <submittedName>
        <fullName evidence="3">Uncharacterized protein</fullName>
    </submittedName>
</protein>
<reference evidence="3" key="1">
    <citation type="submission" date="2014-12" db="EMBL/GenBank/DDBJ databases">
        <title>Insight into the proteome of Arion vulgaris.</title>
        <authorList>
            <person name="Aradska J."/>
            <person name="Bulat T."/>
            <person name="Smidak R."/>
            <person name="Sarate P."/>
            <person name="Gangsoo J."/>
            <person name="Sialana F."/>
            <person name="Bilban M."/>
            <person name="Lubec G."/>
        </authorList>
    </citation>
    <scope>NUCLEOTIDE SEQUENCE</scope>
    <source>
        <tissue evidence="3">Skin</tissue>
    </source>
</reference>